<feature type="signal peptide" evidence="2">
    <location>
        <begin position="1"/>
        <end position="19"/>
    </location>
</feature>
<evidence type="ECO:0000313" key="3">
    <source>
        <dbReference type="EMBL" id="CAK9082250.1"/>
    </source>
</evidence>
<name>A0ABP0Q5H5_9DINO</name>
<dbReference type="EMBL" id="CAXAMM010038935">
    <property type="protein sequence ID" value="CAK9082250.1"/>
    <property type="molecule type" value="Genomic_DNA"/>
</dbReference>
<reference evidence="3 4" key="1">
    <citation type="submission" date="2024-02" db="EMBL/GenBank/DDBJ databases">
        <authorList>
            <person name="Chen Y."/>
            <person name="Shah S."/>
            <person name="Dougan E. K."/>
            <person name="Thang M."/>
            <person name="Chan C."/>
        </authorList>
    </citation>
    <scope>NUCLEOTIDE SEQUENCE [LARGE SCALE GENOMIC DNA]</scope>
</reference>
<dbReference type="SUPFAM" id="SSF53335">
    <property type="entry name" value="S-adenosyl-L-methionine-dependent methyltransferases"/>
    <property type="match status" value="1"/>
</dbReference>
<gene>
    <name evidence="3" type="ORF">SCF082_LOCUS39099</name>
</gene>
<proteinExistence type="predicted"/>
<keyword evidence="2" id="KW-0732">Signal</keyword>
<evidence type="ECO:0000256" key="2">
    <source>
        <dbReference type="SAM" id="SignalP"/>
    </source>
</evidence>
<comment type="caution">
    <text evidence="3">The sequence shown here is derived from an EMBL/GenBank/DDBJ whole genome shotgun (WGS) entry which is preliminary data.</text>
</comment>
<accession>A0ABP0Q5H5</accession>
<evidence type="ECO:0000313" key="4">
    <source>
        <dbReference type="Proteomes" id="UP001642464"/>
    </source>
</evidence>
<evidence type="ECO:0000256" key="1">
    <source>
        <dbReference type="SAM" id="MobiDB-lite"/>
    </source>
</evidence>
<keyword evidence="4" id="KW-1185">Reference proteome</keyword>
<feature type="compositionally biased region" description="Low complexity" evidence="1">
    <location>
        <begin position="25"/>
        <end position="35"/>
    </location>
</feature>
<dbReference type="Proteomes" id="UP001642464">
    <property type="component" value="Unassembled WGS sequence"/>
</dbReference>
<sequence length="297" mass="32384">MVLWLLMFISGVLLGLGVSHVWKWRPSSRSPSSAQARRRRQYVPRGSGGEQIRGSSADAQRTVLCEDAIAWLQSISALPTGSCVLTGVPDIHELDNITLAGYVEWFQMTVKLILEKLPAQSRAIFMQTDVKVTKDGNHGRNAKGGTYWQWLNKAHLAILAASDMPGVRLLWHRIIFSGKIVGGGRSGFSAGYTHYLCFTNDEADESLDRGFPDVIRKGLSTWTSGAGVNSVELACNYLKSCGCRIVVDPFCGEGAVLAVANALQLQALGVEHSQKRARQARCLDGQALLEADHAEFA</sequence>
<protein>
    <submittedName>
        <fullName evidence="3">Polyketide synthase 3</fullName>
    </submittedName>
</protein>
<feature type="region of interest" description="Disordered" evidence="1">
    <location>
        <begin position="25"/>
        <end position="55"/>
    </location>
</feature>
<feature type="chain" id="PRO_5045508958" evidence="2">
    <location>
        <begin position="20"/>
        <end position="297"/>
    </location>
</feature>
<dbReference type="InterPro" id="IPR029063">
    <property type="entry name" value="SAM-dependent_MTases_sf"/>
</dbReference>
<organism evidence="3 4">
    <name type="scientific">Durusdinium trenchii</name>
    <dbReference type="NCBI Taxonomy" id="1381693"/>
    <lineage>
        <taxon>Eukaryota</taxon>
        <taxon>Sar</taxon>
        <taxon>Alveolata</taxon>
        <taxon>Dinophyceae</taxon>
        <taxon>Suessiales</taxon>
        <taxon>Symbiodiniaceae</taxon>
        <taxon>Durusdinium</taxon>
    </lineage>
</organism>